<evidence type="ECO:0000256" key="1">
    <source>
        <dbReference type="SAM" id="MobiDB-lite"/>
    </source>
</evidence>
<accession>A0A4R2ESI6</accession>
<dbReference type="Proteomes" id="UP000294830">
    <property type="component" value="Unassembled WGS sequence"/>
</dbReference>
<protein>
    <submittedName>
        <fullName evidence="2">Uncharacterized protein</fullName>
    </submittedName>
</protein>
<organism evidence="2 3">
    <name type="scientific">Acetobacteroides hydrogenigenes</name>
    <dbReference type="NCBI Taxonomy" id="979970"/>
    <lineage>
        <taxon>Bacteria</taxon>
        <taxon>Pseudomonadati</taxon>
        <taxon>Bacteroidota</taxon>
        <taxon>Bacteroidia</taxon>
        <taxon>Bacteroidales</taxon>
        <taxon>Rikenellaceae</taxon>
        <taxon>Acetobacteroides</taxon>
    </lineage>
</organism>
<dbReference type="EMBL" id="SLWB01000002">
    <property type="protein sequence ID" value="TCN72208.1"/>
    <property type="molecule type" value="Genomic_DNA"/>
</dbReference>
<gene>
    <name evidence="2" type="ORF">CLV25_102171</name>
</gene>
<proteinExistence type="predicted"/>
<keyword evidence="3" id="KW-1185">Reference proteome</keyword>
<evidence type="ECO:0000313" key="3">
    <source>
        <dbReference type="Proteomes" id="UP000294830"/>
    </source>
</evidence>
<feature type="region of interest" description="Disordered" evidence="1">
    <location>
        <begin position="27"/>
        <end position="47"/>
    </location>
</feature>
<name>A0A4R2ESI6_9BACT</name>
<evidence type="ECO:0000313" key="2">
    <source>
        <dbReference type="EMBL" id="TCN72208.1"/>
    </source>
</evidence>
<sequence length="47" mass="5112">MGNKHLRAAVPLLNMGFYRALFDKGKSPSLSGNNRIGDSKKIAQPLV</sequence>
<reference evidence="2 3" key="1">
    <citation type="submission" date="2019-03" db="EMBL/GenBank/DDBJ databases">
        <title>Genomic Encyclopedia of Archaeal and Bacterial Type Strains, Phase II (KMG-II): from individual species to whole genera.</title>
        <authorList>
            <person name="Goeker M."/>
        </authorList>
    </citation>
    <scope>NUCLEOTIDE SEQUENCE [LARGE SCALE GENOMIC DNA]</scope>
    <source>
        <strain evidence="2 3">RL-C</strain>
    </source>
</reference>
<dbReference type="AlphaFoldDB" id="A0A4R2ESI6"/>
<comment type="caution">
    <text evidence="2">The sequence shown here is derived from an EMBL/GenBank/DDBJ whole genome shotgun (WGS) entry which is preliminary data.</text>
</comment>